<comment type="caution">
    <text evidence="1">The sequence shown here is derived from an EMBL/GenBank/DDBJ whole genome shotgun (WGS) entry which is preliminary data.</text>
</comment>
<accession>A0ACC6V074</accession>
<dbReference type="EMBL" id="JZWT02000009">
    <property type="protein sequence ID" value="MFB6490463.1"/>
    <property type="molecule type" value="Genomic_DNA"/>
</dbReference>
<organism evidence="1 2">
    <name type="scientific">Thermoproteus sp. AZ2</name>
    <dbReference type="NCBI Taxonomy" id="1609232"/>
    <lineage>
        <taxon>Archaea</taxon>
        <taxon>Thermoproteota</taxon>
        <taxon>Thermoprotei</taxon>
        <taxon>Thermoproteales</taxon>
        <taxon>Thermoproteaceae</taxon>
        <taxon>Thermoproteus</taxon>
    </lineage>
</organism>
<sequence length="249" mass="26857">MLVVFFIGTAGSGKSSLIAALYNWLDEQDYDVAAVNLDPAAEYLPYIPDVDIRTKITARRIMKQFKLGPNASIIAAVDMAVAEAEKIKEEVEAVGAPIVLVDTPGQMELFAFRESGAYLVQKLSDVHNLVVYVGDATYMQTPEGFATTALLALSSRIRFKLPQVLAVNKVDLLSEEQLERINAWASDVEALAEALGAAPLEREIIRAVAGLGGIGEPVFVSALNGSGLDKLYYAIQLHYTGGEDSQLPP</sequence>
<reference evidence="1" key="1">
    <citation type="submission" date="2024-07" db="EMBL/GenBank/DDBJ databases">
        <title>Metagenome and Metagenome-Assembled Genomes of Archaea from a hot spring from the geothermal field of Los Azufres, Mexico.</title>
        <authorList>
            <person name="Marin-Paredes R."/>
            <person name="Martinez-Romero E."/>
            <person name="Servin-Garciduenas L.E."/>
        </authorList>
    </citation>
    <scope>NUCLEOTIDE SEQUENCE</scope>
</reference>
<dbReference type="Proteomes" id="UP000033636">
    <property type="component" value="Unassembled WGS sequence"/>
</dbReference>
<name>A0ACC6V074_9CREN</name>
<evidence type="ECO:0000313" key="1">
    <source>
        <dbReference type="EMBL" id="MFB6490463.1"/>
    </source>
</evidence>
<gene>
    <name evidence="1" type="ORF">TU35_004295</name>
</gene>
<evidence type="ECO:0000313" key="2">
    <source>
        <dbReference type="Proteomes" id="UP000033636"/>
    </source>
</evidence>
<protein>
    <submittedName>
        <fullName evidence="1">ATP/GTP-binding protein</fullName>
    </submittedName>
</protein>
<proteinExistence type="predicted"/>